<dbReference type="VEuPathDB" id="VectorBase:AMAM022859"/>
<keyword evidence="3" id="KW-1185">Reference proteome</keyword>
<reference evidence="2" key="2">
    <citation type="submission" date="2020-05" db="UniProtKB">
        <authorList>
            <consortium name="EnsemblMetazoa"/>
        </authorList>
    </citation>
    <scope>IDENTIFICATION</scope>
    <source>
        <strain evidence="2">maculatus3</strain>
    </source>
</reference>
<evidence type="ECO:0000313" key="3">
    <source>
        <dbReference type="Proteomes" id="UP000075901"/>
    </source>
</evidence>
<protein>
    <submittedName>
        <fullName evidence="2">Uncharacterized protein</fullName>
    </submittedName>
</protein>
<dbReference type="AlphaFoldDB" id="A0A182TAE2"/>
<organism evidence="2 3">
    <name type="scientific">Anopheles maculatus</name>
    <dbReference type="NCBI Taxonomy" id="74869"/>
    <lineage>
        <taxon>Eukaryota</taxon>
        <taxon>Metazoa</taxon>
        <taxon>Ecdysozoa</taxon>
        <taxon>Arthropoda</taxon>
        <taxon>Hexapoda</taxon>
        <taxon>Insecta</taxon>
        <taxon>Pterygota</taxon>
        <taxon>Neoptera</taxon>
        <taxon>Endopterygota</taxon>
        <taxon>Diptera</taxon>
        <taxon>Nematocera</taxon>
        <taxon>Culicoidea</taxon>
        <taxon>Culicidae</taxon>
        <taxon>Anophelinae</taxon>
        <taxon>Anopheles</taxon>
        <taxon>Anopheles maculatus group</taxon>
    </lineage>
</organism>
<dbReference type="Proteomes" id="UP000075901">
    <property type="component" value="Unassembled WGS sequence"/>
</dbReference>
<dbReference type="EnsemblMetazoa" id="AMAM022859-RA">
    <property type="protein sequence ID" value="AMAM022859-PA"/>
    <property type="gene ID" value="AMAM022859"/>
</dbReference>
<evidence type="ECO:0000313" key="2">
    <source>
        <dbReference type="EnsemblMetazoa" id="AMAM022859-PA"/>
    </source>
</evidence>
<accession>A0A182TAE2</accession>
<proteinExistence type="predicted"/>
<name>A0A182TAE2_9DIPT</name>
<feature type="compositionally biased region" description="Basic and acidic residues" evidence="1">
    <location>
        <begin position="418"/>
        <end position="427"/>
    </location>
</feature>
<feature type="region of interest" description="Disordered" evidence="1">
    <location>
        <begin position="275"/>
        <end position="301"/>
    </location>
</feature>
<feature type="region of interest" description="Disordered" evidence="1">
    <location>
        <begin position="418"/>
        <end position="459"/>
    </location>
</feature>
<reference evidence="3" key="1">
    <citation type="submission" date="2013-09" db="EMBL/GenBank/DDBJ databases">
        <title>The Genome Sequence of Anopheles maculatus species B.</title>
        <authorList>
            <consortium name="The Broad Institute Genomics Platform"/>
            <person name="Neafsey D.E."/>
            <person name="Besansky N."/>
            <person name="Howell P."/>
            <person name="Walton C."/>
            <person name="Young S.K."/>
            <person name="Zeng Q."/>
            <person name="Gargeya S."/>
            <person name="Fitzgerald M."/>
            <person name="Haas B."/>
            <person name="Abouelleil A."/>
            <person name="Allen A.W."/>
            <person name="Alvarado L."/>
            <person name="Arachchi H.M."/>
            <person name="Berlin A.M."/>
            <person name="Chapman S.B."/>
            <person name="Gainer-Dewar J."/>
            <person name="Goldberg J."/>
            <person name="Griggs A."/>
            <person name="Gujja S."/>
            <person name="Hansen M."/>
            <person name="Howarth C."/>
            <person name="Imamovic A."/>
            <person name="Ireland A."/>
            <person name="Larimer J."/>
            <person name="McCowan C."/>
            <person name="Murphy C."/>
            <person name="Pearson M."/>
            <person name="Poon T.W."/>
            <person name="Priest M."/>
            <person name="Roberts A."/>
            <person name="Saif S."/>
            <person name="Shea T."/>
            <person name="Sisk P."/>
            <person name="Sykes S."/>
            <person name="Wortman J."/>
            <person name="Nusbaum C."/>
            <person name="Birren B."/>
        </authorList>
    </citation>
    <scope>NUCLEOTIDE SEQUENCE [LARGE SCALE GENOMIC DNA]</scope>
    <source>
        <strain evidence="3">maculatus3</strain>
    </source>
</reference>
<sequence>ESIGSSTVSTLPVTTGPIYAVQAQAPEQQQQQQQQRNLPNQTVIDESNNLIQIGNGLTMTAAEFRTFQEKQQQRQQEAFRGGFNQTVRARAPQRSMMIRHRGPSGRPMVTIQSPQNQSIAAIPPITLPQGQGIPISTSQVLQQQRFLQPVTQIQLQQITPTTTLKQVQTIGPQSGDTEFRESARMLVILQSGEQRLITFTLPKESCTVQDLLEQVQVQYSPDSNIQCISNPGGDVDYIVTVGIGESETAEVIRQAEITLRSQSIQLHHHTLQSQPLMQQQQQLQQQQQQQPPQQQQPAMMQQTTCVIQQQQPQPQQQTMMITVHPNTQQAPHQQPQVLSRFADSYRQTIALGTGGTPVSVATSSHMQSLLQTSTTPDTNPEVKQKIVKGFLAVCASCGYTGLDHAKCQRCKRVFTEEPRRVPEHDKASGALTPHSSAGNHPPPLIPNATSTPIGSPVRKYDIHGKKHAMNSSVVMRSGRGGSVRSGRGRGRAAVAPKYQDIEPPVFTLSSEEEDDASSVNDRSKTIYKSAIGNTSKANVAQLPVKRDPLPCEPVTSEIETSVATGK</sequence>
<evidence type="ECO:0000256" key="1">
    <source>
        <dbReference type="SAM" id="MobiDB-lite"/>
    </source>
</evidence>